<name>A0A077WVV3_9FUNG</name>
<protein>
    <submittedName>
        <fullName evidence="2">Uncharacterized protein</fullName>
    </submittedName>
</protein>
<feature type="compositionally biased region" description="Polar residues" evidence="1">
    <location>
        <begin position="14"/>
        <end position="27"/>
    </location>
</feature>
<evidence type="ECO:0000313" key="2">
    <source>
        <dbReference type="EMBL" id="CDS11128.1"/>
    </source>
</evidence>
<sequence length="291" mass="33393">MPRPTIPIVMPHNAIQNNSSNTTSDGNAASRENAEKIAQLEKEIAALKNENKHMADNMRHISNMLATNKGKSPYDALFNKTVNARYNGAGDGDRLQWNVNEPFCHPDNQAVKTILINYCLSYLAKVPDHWKDPTWYNSKLENHYRHRRDQSRKSSSKRAEEAKKKRDHSRRTRKANKRSRVIRENEALKASFEEEFPGFGALLENQVNMSDEEDVMAEDGISRITKVIRPAWRSDRANDFLARVDAAGRQHDVDNRARDQRRIRDNTVIEIVQKPVPSSVPAWAINENNIE</sequence>
<organism evidence="2">
    <name type="scientific">Lichtheimia ramosa</name>
    <dbReference type="NCBI Taxonomy" id="688394"/>
    <lineage>
        <taxon>Eukaryota</taxon>
        <taxon>Fungi</taxon>
        <taxon>Fungi incertae sedis</taxon>
        <taxon>Mucoromycota</taxon>
        <taxon>Mucoromycotina</taxon>
        <taxon>Mucoromycetes</taxon>
        <taxon>Mucorales</taxon>
        <taxon>Lichtheimiaceae</taxon>
        <taxon>Lichtheimia</taxon>
    </lineage>
</organism>
<feature type="region of interest" description="Disordered" evidence="1">
    <location>
        <begin position="144"/>
        <end position="182"/>
    </location>
</feature>
<feature type="compositionally biased region" description="Basic residues" evidence="1">
    <location>
        <begin position="144"/>
        <end position="156"/>
    </location>
</feature>
<gene>
    <name evidence="2" type="ORF">LRAMOSA03391</name>
</gene>
<evidence type="ECO:0000256" key="1">
    <source>
        <dbReference type="SAM" id="MobiDB-lite"/>
    </source>
</evidence>
<reference evidence="2" key="1">
    <citation type="journal article" date="2014" name="Genome Announc.">
        <title>De novo whole-genome sequence and genome annotation of Lichtheimia ramosa.</title>
        <authorList>
            <person name="Linde J."/>
            <person name="Schwartze V."/>
            <person name="Binder U."/>
            <person name="Lass-Florl C."/>
            <person name="Voigt K."/>
            <person name="Horn F."/>
        </authorList>
    </citation>
    <scope>NUCLEOTIDE SEQUENCE</scope>
    <source>
        <strain evidence="2">JMRC FSU:6197</strain>
    </source>
</reference>
<dbReference type="OrthoDB" id="10634867at2759"/>
<accession>A0A077WVV3</accession>
<dbReference type="AlphaFoldDB" id="A0A077WVV3"/>
<feature type="compositionally biased region" description="Basic residues" evidence="1">
    <location>
        <begin position="165"/>
        <end position="180"/>
    </location>
</feature>
<feature type="region of interest" description="Disordered" evidence="1">
    <location>
        <begin position="1"/>
        <end position="32"/>
    </location>
</feature>
<proteinExistence type="predicted"/>
<dbReference type="EMBL" id="LK023346">
    <property type="protein sequence ID" value="CDS11128.1"/>
    <property type="molecule type" value="Genomic_DNA"/>
</dbReference>